<evidence type="ECO:0000256" key="2">
    <source>
        <dbReference type="ARBA" id="ARBA00004922"/>
    </source>
</evidence>
<dbReference type="SUPFAM" id="SSF53756">
    <property type="entry name" value="UDP-Glycosyltransferase/glycogen phosphorylase"/>
    <property type="match status" value="1"/>
</dbReference>
<evidence type="ECO:0000256" key="7">
    <source>
        <dbReference type="ARBA" id="ARBA00022968"/>
    </source>
</evidence>
<keyword evidence="16" id="KW-1185">Reference proteome</keyword>
<keyword evidence="9 12" id="KW-0333">Golgi apparatus</keyword>
<evidence type="ECO:0000313" key="15">
    <source>
        <dbReference type="EMBL" id="RUS83357.1"/>
    </source>
</evidence>
<gene>
    <name evidence="15" type="ORF">EGW08_008860</name>
</gene>
<keyword evidence="8 12" id="KW-1133">Transmembrane helix</keyword>
<feature type="domain" description="Fucosyltransferase C-terminal" evidence="14">
    <location>
        <begin position="289"/>
        <end position="469"/>
    </location>
</feature>
<keyword evidence="5 12" id="KW-0808">Transferase</keyword>
<dbReference type="EC" id="2.4.1.-" evidence="12"/>
<protein>
    <recommendedName>
        <fullName evidence="12">Fucosyltransferase</fullName>
        <ecNumber evidence="12">2.4.1.-</ecNumber>
    </recommendedName>
</protein>
<accession>A0A433TP67</accession>
<reference evidence="15 16" key="1">
    <citation type="submission" date="2019-01" db="EMBL/GenBank/DDBJ databases">
        <title>A draft genome assembly of the solar-powered sea slug Elysia chlorotica.</title>
        <authorList>
            <person name="Cai H."/>
            <person name="Li Q."/>
            <person name="Fang X."/>
            <person name="Li J."/>
            <person name="Curtis N.E."/>
            <person name="Altenburger A."/>
            <person name="Shibata T."/>
            <person name="Feng M."/>
            <person name="Maeda T."/>
            <person name="Schwartz J.A."/>
            <person name="Shigenobu S."/>
            <person name="Lundholm N."/>
            <person name="Nishiyama T."/>
            <person name="Yang H."/>
            <person name="Hasebe M."/>
            <person name="Li S."/>
            <person name="Pierce S.K."/>
            <person name="Wang J."/>
        </authorList>
    </citation>
    <scope>NUCLEOTIDE SEQUENCE [LARGE SCALE GENOMIC DNA]</scope>
    <source>
        <strain evidence="15">EC2010</strain>
        <tissue evidence="15">Whole organism of an adult</tissue>
    </source>
</reference>
<dbReference type="FunFam" id="3.40.50.11660:FF:000002">
    <property type="entry name" value="Alpha-(1,3)-fucosyltransferase"/>
    <property type="match status" value="1"/>
</dbReference>
<proteinExistence type="inferred from homology"/>
<organism evidence="15 16">
    <name type="scientific">Elysia chlorotica</name>
    <name type="common">Eastern emerald elysia</name>
    <name type="synonym">Sea slug</name>
    <dbReference type="NCBI Taxonomy" id="188477"/>
    <lineage>
        <taxon>Eukaryota</taxon>
        <taxon>Metazoa</taxon>
        <taxon>Spiralia</taxon>
        <taxon>Lophotrochozoa</taxon>
        <taxon>Mollusca</taxon>
        <taxon>Gastropoda</taxon>
        <taxon>Heterobranchia</taxon>
        <taxon>Euthyneura</taxon>
        <taxon>Panpulmonata</taxon>
        <taxon>Sacoglossa</taxon>
        <taxon>Placobranchoidea</taxon>
        <taxon>Plakobranchidae</taxon>
        <taxon>Elysia</taxon>
    </lineage>
</organism>
<evidence type="ECO:0000259" key="14">
    <source>
        <dbReference type="Pfam" id="PF00852"/>
    </source>
</evidence>
<dbReference type="OrthoDB" id="6085082at2759"/>
<evidence type="ECO:0000256" key="3">
    <source>
        <dbReference type="ARBA" id="ARBA00008919"/>
    </source>
</evidence>
<keyword evidence="4 12" id="KW-0328">Glycosyltransferase</keyword>
<dbReference type="InterPro" id="IPR001503">
    <property type="entry name" value="Glyco_trans_10"/>
</dbReference>
<evidence type="ECO:0000256" key="5">
    <source>
        <dbReference type="ARBA" id="ARBA00022679"/>
    </source>
</evidence>
<evidence type="ECO:0000313" key="16">
    <source>
        <dbReference type="Proteomes" id="UP000271974"/>
    </source>
</evidence>
<evidence type="ECO:0000256" key="6">
    <source>
        <dbReference type="ARBA" id="ARBA00022692"/>
    </source>
</evidence>
<keyword evidence="6 12" id="KW-0812">Transmembrane</keyword>
<feature type="region of interest" description="Disordered" evidence="13">
    <location>
        <begin position="120"/>
        <end position="159"/>
    </location>
</feature>
<dbReference type="PANTHER" id="PTHR48438:SF1">
    <property type="entry name" value="ALPHA-(1,3)-FUCOSYLTRANSFERASE C-RELATED"/>
    <property type="match status" value="1"/>
</dbReference>
<dbReference type="AlphaFoldDB" id="A0A433TP67"/>
<sequence length="485" mass="55604">MATHDAKYIRLQPTMSNKSGSLNGVLLPACSRHRSLVKACAVLVFFLSFSFLVYASRVYLFSQQDERTPLALPSSSSGSGSSHGGGDVGYPVLTSDELETEEGKRDRETSAEKTAAVLQRLTNSQTKAEEHELPLDEEVIDPDSDISDDSTGESDGQLQERTAEKDLVKKFHFFNPRPSARDWADFDKCDSDWPCAMASTEAEADVLLFNAARMRYVESLPKRRPNQIWVMYSREPPDLRSMDALDRRDLDNQVNYSRLVYNDSTWQVRYAILEEMATLPKKNYDNIIRGKRHDVAWFVSNCDRPSRRMEYVRRMMSTVDVHIYGKCGNWTCGDSGYNMGGQKDECLEKLSREYRFYLSFENTLCRDYVSEKFFNIFEGVDVVPVVRGGADYKRLFPSGIFINAGDFPSPESLGTYLHRLGRDEEAYRKILLKKSRYKKGRNKTNHFCDLCKRAHTGQPHHVYENFYKWVRAPGNCWKPTDLDPA</sequence>
<feature type="transmembrane region" description="Helical" evidence="12">
    <location>
        <begin position="36"/>
        <end position="55"/>
    </location>
</feature>
<dbReference type="Gene3D" id="3.40.50.11660">
    <property type="entry name" value="Glycosyl transferase family 10, C-terminal domain"/>
    <property type="match status" value="1"/>
</dbReference>
<dbReference type="InterPro" id="IPR038577">
    <property type="entry name" value="GT10-like_C_sf"/>
</dbReference>
<keyword evidence="10 12" id="KW-0472">Membrane</keyword>
<comment type="pathway">
    <text evidence="2">Protein modification; protein glycosylation.</text>
</comment>
<keyword evidence="11" id="KW-0325">Glycoprotein</keyword>
<evidence type="ECO:0000256" key="10">
    <source>
        <dbReference type="ARBA" id="ARBA00023136"/>
    </source>
</evidence>
<dbReference type="UniPathway" id="UPA00378"/>
<name>A0A433TP67_ELYCH</name>
<dbReference type="InterPro" id="IPR055270">
    <property type="entry name" value="Glyco_tran_10_C"/>
</dbReference>
<dbReference type="GO" id="GO:0008417">
    <property type="term" value="F:fucosyltransferase activity"/>
    <property type="evidence" value="ECO:0007669"/>
    <property type="project" value="InterPro"/>
</dbReference>
<comment type="caution">
    <text evidence="15">The sequence shown here is derived from an EMBL/GenBank/DDBJ whole genome shotgun (WGS) entry which is preliminary data.</text>
</comment>
<evidence type="ECO:0000256" key="8">
    <source>
        <dbReference type="ARBA" id="ARBA00022989"/>
    </source>
</evidence>
<evidence type="ECO:0000256" key="13">
    <source>
        <dbReference type="SAM" id="MobiDB-lite"/>
    </source>
</evidence>
<evidence type="ECO:0000256" key="11">
    <source>
        <dbReference type="ARBA" id="ARBA00023180"/>
    </source>
</evidence>
<comment type="subcellular location">
    <subcellularLocation>
        <location evidence="1">Golgi apparatus membrane</location>
        <topology evidence="1">Single-pass type II membrane protein</topology>
    </subcellularLocation>
    <subcellularLocation>
        <location evidence="12">Golgi apparatus</location>
        <location evidence="12">Golgi stack membrane</location>
        <topology evidence="12">Single-pass type II membrane protein</topology>
    </subcellularLocation>
</comment>
<feature type="compositionally biased region" description="Acidic residues" evidence="13">
    <location>
        <begin position="135"/>
        <end position="152"/>
    </location>
</feature>
<evidence type="ECO:0000256" key="1">
    <source>
        <dbReference type="ARBA" id="ARBA00004323"/>
    </source>
</evidence>
<dbReference type="GO" id="GO:0000139">
    <property type="term" value="C:Golgi membrane"/>
    <property type="evidence" value="ECO:0007669"/>
    <property type="project" value="UniProtKB-SubCell"/>
</dbReference>
<dbReference type="EMBL" id="RQTK01000246">
    <property type="protein sequence ID" value="RUS83357.1"/>
    <property type="molecule type" value="Genomic_DNA"/>
</dbReference>
<dbReference type="GO" id="GO:0032580">
    <property type="term" value="C:Golgi cisterna membrane"/>
    <property type="evidence" value="ECO:0007669"/>
    <property type="project" value="UniProtKB-SubCell"/>
</dbReference>
<dbReference type="Pfam" id="PF00852">
    <property type="entry name" value="Glyco_transf_10"/>
    <property type="match status" value="1"/>
</dbReference>
<keyword evidence="7" id="KW-0735">Signal-anchor</keyword>
<feature type="region of interest" description="Disordered" evidence="13">
    <location>
        <begin position="69"/>
        <end position="92"/>
    </location>
</feature>
<evidence type="ECO:0000256" key="4">
    <source>
        <dbReference type="ARBA" id="ARBA00022676"/>
    </source>
</evidence>
<evidence type="ECO:0000256" key="12">
    <source>
        <dbReference type="RuleBase" id="RU003832"/>
    </source>
</evidence>
<evidence type="ECO:0000256" key="9">
    <source>
        <dbReference type="ARBA" id="ARBA00023034"/>
    </source>
</evidence>
<dbReference type="PANTHER" id="PTHR48438">
    <property type="entry name" value="ALPHA-(1,3)-FUCOSYLTRANSFERASE C-RELATED"/>
    <property type="match status" value="1"/>
</dbReference>
<comment type="similarity">
    <text evidence="3 12">Belongs to the glycosyltransferase 10 family.</text>
</comment>
<dbReference type="Proteomes" id="UP000271974">
    <property type="component" value="Unassembled WGS sequence"/>
</dbReference>